<dbReference type="AlphaFoldDB" id="K1JRG7"/>
<dbReference type="InterPro" id="IPR036188">
    <property type="entry name" value="FAD/NAD-bd_sf"/>
</dbReference>
<dbReference type="OrthoDB" id="9813348at2"/>
<keyword evidence="2" id="KW-0285">Flavoprotein</keyword>
<dbReference type="PANTHER" id="PTHR43400:SF10">
    <property type="entry name" value="3-OXOSTEROID 1-DEHYDROGENASE"/>
    <property type="match status" value="1"/>
</dbReference>
<dbReference type="Gene3D" id="3.50.50.60">
    <property type="entry name" value="FAD/NAD(P)-binding domain"/>
    <property type="match status" value="1"/>
</dbReference>
<dbReference type="InterPro" id="IPR006311">
    <property type="entry name" value="TAT_signal"/>
</dbReference>
<evidence type="ECO:0000259" key="6">
    <source>
        <dbReference type="Pfam" id="PF00890"/>
    </source>
</evidence>
<keyword evidence="8" id="KW-1185">Reference proteome</keyword>
<evidence type="ECO:0000256" key="1">
    <source>
        <dbReference type="ARBA" id="ARBA00001974"/>
    </source>
</evidence>
<evidence type="ECO:0000313" key="7">
    <source>
        <dbReference type="EMBL" id="EKB30252.1"/>
    </source>
</evidence>
<dbReference type="eggNOG" id="COG1053">
    <property type="taxonomic scope" value="Bacteria"/>
</dbReference>
<sequence length="513" mass="56049">MTEKMLSRRHFLGTAATAAAAGAVAPAFAASTSASGMPAKWDMETDVVVLGCGGAGMMAACQVVDAGKKVEVFDAGLSPFHTATNLCGGLFTAYGSKLQKADPTIKDSWEAFAEDIMAYGNYMSLKEPVYAFAKHSGEAFDWLSDHGLAAHHLENYAGHTHRRAHRQDSFKGRDYIECLVKQFAERKIEIHHSMPVTRFWFDEKANRVVGVQCGRDDKVVNCRARLGVIMATGGITGTPESLDRWVPSVAGKGVVIGGPNNDGSAMLTAVRDVGVPLSHMQYIASYPCGIVTGGRNGPYCRWWFITNQGGILVNKNGKRFVTEKEGICHVTPHLAHNPDGCHYVLADQATWDRTLKTIKLSALVGLPSWTEERVLKEFELGKNLWKADTLEELCQKSGMNLEGLKSQIELWNKAVETKNDTQFGRTDQQHKIGAGPYRMIRMFPWNNLSCGGVRVTEHFEVLGWDMKPVNGFYATGETVAGVHGAFYCGGNACGFAHTSGYMAGKYITGYKEA</sequence>
<feature type="signal peptide" evidence="5">
    <location>
        <begin position="1"/>
        <end position="29"/>
    </location>
</feature>
<dbReference type="SUPFAM" id="SSF51905">
    <property type="entry name" value="FAD/NAD(P)-binding domain"/>
    <property type="match status" value="1"/>
</dbReference>
<dbReference type="STRING" id="742823.HMPREF9465_02143"/>
<dbReference type="Pfam" id="PF00890">
    <property type="entry name" value="FAD_binding_2"/>
    <property type="match status" value="1"/>
</dbReference>
<dbReference type="PATRIC" id="fig|742823.3.peg.2153"/>
<dbReference type="Gene3D" id="3.90.700.10">
    <property type="entry name" value="Succinate dehydrogenase/fumarate reductase flavoprotein, catalytic domain"/>
    <property type="match status" value="1"/>
</dbReference>
<evidence type="ECO:0000256" key="2">
    <source>
        <dbReference type="ARBA" id="ARBA00022630"/>
    </source>
</evidence>
<dbReference type="GO" id="GO:0016491">
    <property type="term" value="F:oxidoreductase activity"/>
    <property type="evidence" value="ECO:0007669"/>
    <property type="project" value="UniProtKB-KW"/>
</dbReference>
<dbReference type="EMBL" id="ADMG01000048">
    <property type="protein sequence ID" value="EKB30252.1"/>
    <property type="molecule type" value="Genomic_DNA"/>
</dbReference>
<comment type="cofactor">
    <cofactor evidence="1">
        <name>FAD</name>
        <dbReference type="ChEBI" id="CHEBI:57692"/>
    </cofactor>
</comment>
<dbReference type="Proteomes" id="UP000005835">
    <property type="component" value="Unassembled WGS sequence"/>
</dbReference>
<keyword evidence="4" id="KW-0560">Oxidoreductase</keyword>
<protein>
    <submittedName>
        <fullName evidence="7">Tat (Twin-arginine translocation) pathway signal sequence</fullName>
    </submittedName>
</protein>
<accession>K1JRG7</accession>
<dbReference type="NCBIfam" id="TIGR01409">
    <property type="entry name" value="TAT_signal_seq"/>
    <property type="match status" value="1"/>
</dbReference>
<reference evidence="7 8" key="1">
    <citation type="submission" date="2012-05" db="EMBL/GenBank/DDBJ databases">
        <title>The Genome Sequence of Sutterella wadsworthensis 2_1_59BFAA.</title>
        <authorList>
            <consortium name="The Broad Institute Genome Sequencing Platform"/>
            <person name="Earl A."/>
            <person name="Ward D."/>
            <person name="Feldgarden M."/>
            <person name="Gevers D."/>
            <person name="Daigneault M."/>
            <person name="Strauss J."/>
            <person name="Allen-Vercoe E."/>
            <person name="Walker B."/>
            <person name="Young S.K."/>
            <person name="Zeng Q."/>
            <person name="Gargeya S."/>
            <person name="Fitzgerald M."/>
            <person name="Haas B."/>
            <person name="Abouelleil A."/>
            <person name="Alvarado L."/>
            <person name="Arachchi H.M."/>
            <person name="Berlin A.M."/>
            <person name="Chapman S.B."/>
            <person name="Goldberg J."/>
            <person name="Griggs A."/>
            <person name="Gujja S."/>
            <person name="Hansen M."/>
            <person name="Howarth C."/>
            <person name="Imamovic A."/>
            <person name="Larimer J."/>
            <person name="McCowen C."/>
            <person name="Montmayeur A."/>
            <person name="Murphy C."/>
            <person name="Neiman D."/>
            <person name="Pearson M."/>
            <person name="Priest M."/>
            <person name="Roberts A."/>
            <person name="Saif S."/>
            <person name="Shea T."/>
            <person name="Sisk P."/>
            <person name="Sykes S."/>
            <person name="Wortman J."/>
            <person name="Nusbaum C."/>
            <person name="Birren B."/>
        </authorList>
    </citation>
    <scope>NUCLEOTIDE SEQUENCE [LARGE SCALE GENOMIC DNA]</scope>
    <source>
        <strain evidence="7 8">2_1_59BFAA</strain>
    </source>
</reference>
<proteinExistence type="predicted"/>
<gene>
    <name evidence="7" type="ORF">HMPREF9465_02143</name>
</gene>
<evidence type="ECO:0000256" key="3">
    <source>
        <dbReference type="ARBA" id="ARBA00022827"/>
    </source>
</evidence>
<keyword evidence="3" id="KW-0274">FAD</keyword>
<evidence type="ECO:0000313" key="8">
    <source>
        <dbReference type="Proteomes" id="UP000005835"/>
    </source>
</evidence>
<name>K1JRG7_9BURK</name>
<dbReference type="InterPro" id="IPR019546">
    <property type="entry name" value="TAT_signal_bac_arc"/>
</dbReference>
<feature type="domain" description="FAD-dependent oxidoreductase 2 FAD-binding" evidence="6">
    <location>
        <begin position="46"/>
        <end position="491"/>
    </location>
</feature>
<dbReference type="InterPro" id="IPR050315">
    <property type="entry name" value="FAD-oxidoreductase_2"/>
</dbReference>
<dbReference type="InterPro" id="IPR027477">
    <property type="entry name" value="Succ_DH/fumarate_Rdtase_cat_sf"/>
</dbReference>
<dbReference type="GO" id="GO:0008202">
    <property type="term" value="P:steroid metabolic process"/>
    <property type="evidence" value="ECO:0007669"/>
    <property type="project" value="UniProtKB-ARBA"/>
</dbReference>
<dbReference type="InterPro" id="IPR003953">
    <property type="entry name" value="FAD-dep_OxRdtase_2_FAD-bd"/>
</dbReference>
<dbReference type="PANTHER" id="PTHR43400">
    <property type="entry name" value="FUMARATE REDUCTASE"/>
    <property type="match status" value="1"/>
</dbReference>
<dbReference type="PROSITE" id="PS51318">
    <property type="entry name" value="TAT"/>
    <property type="match status" value="1"/>
</dbReference>
<evidence type="ECO:0000256" key="5">
    <source>
        <dbReference type="SAM" id="SignalP"/>
    </source>
</evidence>
<feature type="chain" id="PRO_5003846609" evidence="5">
    <location>
        <begin position="30"/>
        <end position="513"/>
    </location>
</feature>
<organism evidence="7 8">
    <name type="scientific">Sutterella wadsworthensis 2_1_59BFAA</name>
    <dbReference type="NCBI Taxonomy" id="742823"/>
    <lineage>
        <taxon>Bacteria</taxon>
        <taxon>Pseudomonadati</taxon>
        <taxon>Pseudomonadota</taxon>
        <taxon>Betaproteobacteria</taxon>
        <taxon>Burkholderiales</taxon>
        <taxon>Sutterellaceae</taxon>
        <taxon>Sutterella</taxon>
    </lineage>
</organism>
<dbReference type="RefSeq" id="WP_005436956.1">
    <property type="nucleotide sequence ID" value="NZ_JH815520.1"/>
</dbReference>
<dbReference type="HOGENOM" id="CLU_011398_4_0_4"/>
<keyword evidence="5" id="KW-0732">Signal</keyword>
<dbReference type="SUPFAM" id="SSF56425">
    <property type="entry name" value="Succinate dehydrogenase/fumarate reductase flavoprotein, catalytic domain"/>
    <property type="match status" value="1"/>
</dbReference>
<evidence type="ECO:0000256" key="4">
    <source>
        <dbReference type="ARBA" id="ARBA00023002"/>
    </source>
</evidence>
<comment type="caution">
    <text evidence="7">The sequence shown here is derived from an EMBL/GenBank/DDBJ whole genome shotgun (WGS) entry which is preliminary data.</text>
</comment>